<dbReference type="GeneID" id="7200478"/>
<dbReference type="AlphaFoldDB" id="B7FYL2"/>
<feature type="chain" id="PRO_5002852818" evidence="2">
    <location>
        <begin position="19"/>
        <end position="537"/>
    </location>
</feature>
<dbReference type="HOGENOM" id="CLU_507622_0_0_1"/>
<dbReference type="InterPro" id="IPR011643">
    <property type="entry name" value="HCR1"/>
</dbReference>
<dbReference type="STRING" id="556484.B7FYL2"/>
<accession>B7FYL2</accession>
<keyword evidence="1" id="KW-1133">Transmembrane helix</keyword>
<proteinExistence type="predicted"/>
<dbReference type="RefSeq" id="XP_002179762.1">
    <property type="nucleotide sequence ID" value="XM_002179726.1"/>
</dbReference>
<dbReference type="PaxDb" id="2850-Phatr54465"/>
<dbReference type="Pfam" id="PF07692">
    <property type="entry name" value="Fea1"/>
    <property type="match status" value="1"/>
</dbReference>
<evidence type="ECO:0000313" key="3">
    <source>
        <dbReference type="EMBL" id="EEC48748.1"/>
    </source>
</evidence>
<gene>
    <name evidence="3" type="primary">ISIP2A</name>
    <name evidence="3" type="ORF">PHATRDRAFT_54465</name>
</gene>
<sequence>MFSFKSFVFAALLSSCEASVRARKLSNELIAGFEPRTVVTDHNAIDLDQAKIEDLLATPSTDTFSSARDVYEQGSHSKSFAVLTLDPALTVAVPEGTVISGKNEDGSTVSGTALKSYSVGDTTIEIQYSTGNTQATYVDCQVGGNPDPNTSGCFAANGTVTISGSSGSLPYSYDPLVNNDNGRTIQGFSTAAETRFRPSGGGELFPDFQKFFDYYGTLTYADEWVQSAFARRSTSFSKGDADFSKYGDDGILQAVKKGTAYISIAMYVIRELEDALDDCDRGCDTADCNDDAVHALDEAVAFWTGSLEGKDGSGSGVLMYGLADTRCINFKTCGRNGDEASGKSKVNFEIFRHFDTMQRELTNKRCNSARATKEKIVPWMIVPLIQGVLRYAYIIENDGFTEKAEAEGATFAAAVLPYVASCNAEDAKTIYDNMRVGLGGGASYSTVFDAFVRQSSCMGISCSDIGGYWNEAQGAYEEGAGPCGGSGSGDDGANVGLAVGLSIGGLLVLVLLGVVLRRRRSASGSTVEFKDTGSTPI</sequence>
<dbReference type="OrthoDB" id="41870at2759"/>
<keyword evidence="1" id="KW-0812">Transmembrane</keyword>
<dbReference type="eggNOG" id="ENOG502S3NP">
    <property type="taxonomic scope" value="Eukaryota"/>
</dbReference>
<dbReference type="InParanoid" id="B7FYL2"/>
<organism evidence="3 4">
    <name type="scientific">Phaeodactylum tricornutum (strain CCAP 1055/1)</name>
    <dbReference type="NCBI Taxonomy" id="556484"/>
    <lineage>
        <taxon>Eukaryota</taxon>
        <taxon>Sar</taxon>
        <taxon>Stramenopiles</taxon>
        <taxon>Ochrophyta</taxon>
        <taxon>Bacillariophyta</taxon>
        <taxon>Bacillariophyceae</taxon>
        <taxon>Bacillariophycidae</taxon>
        <taxon>Naviculales</taxon>
        <taxon>Phaeodactylaceae</taxon>
        <taxon>Phaeodactylum</taxon>
    </lineage>
</organism>
<evidence type="ECO:0000256" key="1">
    <source>
        <dbReference type="SAM" id="Phobius"/>
    </source>
</evidence>
<dbReference type="EMBL" id="CM000610">
    <property type="protein sequence ID" value="EEC48748.1"/>
    <property type="molecule type" value="Genomic_DNA"/>
</dbReference>
<feature type="signal peptide" evidence="2">
    <location>
        <begin position="1"/>
        <end position="18"/>
    </location>
</feature>
<reference evidence="4" key="2">
    <citation type="submission" date="2008-08" db="EMBL/GenBank/DDBJ databases">
        <authorList>
            <consortium name="Diatom Consortium"/>
            <person name="Grigoriev I."/>
            <person name="Grimwood J."/>
            <person name="Kuo A."/>
            <person name="Otillar R.P."/>
            <person name="Salamov A."/>
            <person name="Detter J.C."/>
            <person name="Lindquist E."/>
            <person name="Shapiro H."/>
            <person name="Lucas S."/>
            <person name="Glavina del Rio T."/>
            <person name="Pitluck S."/>
            <person name="Rokhsar D."/>
            <person name="Bowler C."/>
        </authorList>
    </citation>
    <scope>GENOME REANNOTATION</scope>
    <source>
        <strain evidence="4">CCAP 1055/1</strain>
    </source>
</reference>
<keyword evidence="4" id="KW-1185">Reference proteome</keyword>
<evidence type="ECO:0000313" key="4">
    <source>
        <dbReference type="Proteomes" id="UP000000759"/>
    </source>
</evidence>
<reference evidence="3 4" key="1">
    <citation type="journal article" date="2008" name="Nature">
        <title>The Phaeodactylum genome reveals the evolutionary history of diatom genomes.</title>
        <authorList>
            <person name="Bowler C."/>
            <person name="Allen A.E."/>
            <person name="Badger J.H."/>
            <person name="Grimwood J."/>
            <person name="Jabbari K."/>
            <person name="Kuo A."/>
            <person name="Maheswari U."/>
            <person name="Martens C."/>
            <person name="Maumus F."/>
            <person name="Otillar R.P."/>
            <person name="Rayko E."/>
            <person name="Salamov A."/>
            <person name="Vandepoele K."/>
            <person name="Beszteri B."/>
            <person name="Gruber A."/>
            <person name="Heijde M."/>
            <person name="Katinka M."/>
            <person name="Mock T."/>
            <person name="Valentin K."/>
            <person name="Verret F."/>
            <person name="Berges J.A."/>
            <person name="Brownlee C."/>
            <person name="Cadoret J.P."/>
            <person name="Chiovitti A."/>
            <person name="Choi C.J."/>
            <person name="Coesel S."/>
            <person name="De Martino A."/>
            <person name="Detter J.C."/>
            <person name="Durkin C."/>
            <person name="Falciatore A."/>
            <person name="Fournet J."/>
            <person name="Haruta M."/>
            <person name="Huysman M.J."/>
            <person name="Jenkins B.D."/>
            <person name="Jiroutova K."/>
            <person name="Jorgensen R.E."/>
            <person name="Joubert Y."/>
            <person name="Kaplan A."/>
            <person name="Kroger N."/>
            <person name="Kroth P.G."/>
            <person name="La Roche J."/>
            <person name="Lindquist E."/>
            <person name="Lommer M."/>
            <person name="Martin-Jezequel V."/>
            <person name="Lopez P.J."/>
            <person name="Lucas S."/>
            <person name="Mangogna M."/>
            <person name="McGinnis K."/>
            <person name="Medlin L.K."/>
            <person name="Montsant A."/>
            <person name="Oudot-Le Secq M.P."/>
            <person name="Napoli C."/>
            <person name="Obornik M."/>
            <person name="Parker M.S."/>
            <person name="Petit J.L."/>
            <person name="Porcel B.M."/>
            <person name="Poulsen N."/>
            <person name="Robison M."/>
            <person name="Rychlewski L."/>
            <person name="Rynearson T.A."/>
            <person name="Schmutz J."/>
            <person name="Shapiro H."/>
            <person name="Siaut M."/>
            <person name="Stanley M."/>
            <person name="Sussman M.R."/>
            <person name="Taylor A.R."/>
            <person name="Vardi A."/>
            <person name="von Dassow P."/>
            <person name="Vyverman W."/>
            <person name="Willis A."/>
            <person name="Wyrwicz L.S."/>
            <person name="Rokhsar D.S."/>
            <person name="Weissenbach J."/>
            <person name="Armbrust E.V."/>
            <person name="Green B.R."/>
            <person name="Van de Peer Y."/>
            <person name="Grigoriev I.V."/>
        </authorList>
    </citation>
    <scope>NUCLEOTIDE SEQUENCE [LARGE SCALE GENOMIC DNA]</scope>
    <source>
        <strain evidence="3 4">CCAP 1055/1</strain>
    </source>
</reference>
<dbReference type="PROSITE" id="PS51257">
    <property type="entry name" value="PROKAR_LIPOPROTEIN"/>
    <property type="match status" value="1"/>
</dbReference>
<dbReference type="Proteomes" id="UP000000759">
    <property type="component" value="Chromosome 7"/>
</dbReference>
<evidence type="ECO:0000256" key="2">
    <source>
        <dbReference type="SAM" id="SignalP"/>
    </source>
</evidence>
<keyword evidence="1" id="KW-0472">Membrane</keyword>
<protein>
    <submittedName>
        <fullName evidence="3">Iron starvation induced protein</fullName>
    </submittedName>
</protein>
<keyword evidence="2" id="KW-0732">Signal</keyword>
<dbReference type="KEGG" id="pti:PHATRDRAFT_54465"/>
<name>B7FYL2_PHATC</name>
<dbReference type="OMA" id="CNSARAT"/>
<feature type="transmembrane region" description="Helical" evidence="1">
    <location>
        <begin position="495"/>
        <end position="516"/>
    </location>
</feature>